<accession>A0ABV6NC91</accession>
<dbReference type="SUPFAM" id="SSF51338">
    <property type="entry name" value="Composite domain of metallo-dependent hydrolases"/>
    <property type="match status" value="1"/>
</dbReference>
<name>A0ABV6NC91_9BACI</name>
<proteinExistence type="predicted"/>
<keyword evidence="2" id="KW-0378">Hydrolase</keyword>
<sequence length="541" mass="60307">MKLTNSSDSIFINGKFFTAKLEQPEASAMVVRDGRIVWIGEQADLELKGRDCIDLRGRRVLPGLIDAHLHPLYLANASKQIACTPPLVHSIEDVKLQIQKQCKSLTKDTWIECWGYDEGKLSEGRAPSRWDLDEATTEYPVIVTRTCGHIASVNSLALEMAGINKDTPNPVGGQIDKDDNGEPTGVLRENAKELVAKIMPVQTLENNAAALAELSPKLLAHGITSITELMAKREPIDYFEMYQEARQKGLQQRTVLYYLWEDLRRNSMLDEEQKRNENPIHIGGVKLFSDGSVSGQTAWVNPPFLGEDEVYGIAMTSKQELLEAAEVAKQHNLQMVVHAMGEQAIDFIIHTFYGQEGWLKDAPSIRIEHASLPTKQAIERAAETGIAFVTQPIFLYAEIESYLNNLGAERTKQSYPVKSMLEAGIPVAFSSDAPATAWADPVNPFVGMKSAVTRFAYDQTDTGQDERVDIQTAITLYTRAAQEITRIPEVGQLSPGYHADFIVLDQDILNISSDKIDQIQVEETYISGNLVYEKNKEEVLR</sequence>
<evidence type="ECO:0000313" key="2">
    <source>
        <dbReference type="EMBL" id="MFC0558387.1"/>
    </source>
</evidence>
<organism evidence="2 3">
    <name type="scientific">Halalkalibacter alkalisediminis</name>
    <dbReference type="NCBI Taxonomy" id="935616"/>
    <lineage>
        <taxon>Bacteria</taxon>
        <taxon>Bacillati</taxon>
        <taxon>Bacillota</taxon>
        <taxon>Bacilli</taxon>
        <taxon>Bacillales</taxon>
        <taxon>Bacillaceae</taxon>
        <taxon>Halalkalibacter</taxon>
    </lineage>
</organism>
<keyword evidence="3" id="KW-1185">Reference proteome</keyword>
<comment type="caution">
    <text evidence="2">The sequence shown here is derived from an EMBL/GenBank/DDBJ whole genome shotgun (WGS) entry which is preliminary data.</text>
</comment>
<reference evidence="2 3" key="1">
    <citation type="submission" date="2024-09" db="EMBL/GenBank/DDBJ databases">
        <authorList>
            <person name="Sun Q."/>
            <person name="Mori K."/>
        </authorList>
    </citation>
    <scope>NUCLEOTIDE SEQUENCE [LARGE SCALE GENOMIC DNA]</scope>
    <source>
        <strain evidence="2 3">NCAIM B.02301</strain>
    </source>
</reference>
<dbReference type="Gene3D" id="2.30.40.10">
    <property type="entry name" value="Urease, subunit C, domain 1"/>
    <property type="match status" value="1"/>
</dbReference>
<protein>
    <submittedName>
        <fullName evidence="2">Amidohydrolase</fullName>
        <ecNumber evidence="2">3.5.-.-</ecNumber>
    </submittedName>
</protein>
<dbReference type="InterPro" id="IPR033932">
    <property type="entry name" value="YtcJ-like"/>
</dbReference>
<evidence type="ECO:0000313" key="3">
    <source>
        <dbReference type="Proteomes" id="UP001589833"/>
    </source>
</evidence>
<dbReference type="PANTHER" id="PTHR22642:SF2">
    <property type="entry name" value="PROTEIN LONG AFTER FAR-RED 3"/>
    <property type="match status" value="1"/>
</dbReference>
<dbReference type="InterPro" id="IPR011059">
    <property type="entry name" value="Metal-dep_hydrolase_composite"/>
</dbReference>
<feature type="domain" description="Amidohydrolase 3" evidence="1">
    <location>
        <begin position="52"/>
        <end position="532"/>
    </location>
</feature>
<dbReference type="InterPro" id="IPR032466">
    <property type="entry name" value="Metal_Hydrolase"/>
</dbReference>
<dbReference type="Proteomes" id="UP001589833">
    <property type="component" value="Unassembled WGS sequence"/>
</dbReference>
<evidence type="ECO:0000259" key="1">
    <source>
        <dbReference type="Pfam" id="PF07969"/>
    </source>
</evidence>
<dbReference type="EC" id="3.5.-.-" evidence="2"/>
<dbReference type="EMBL" id="JBHLTR010000004">
    <property type="protein sequence ID" value="MFC0558387.1"/>
    <property type="molecule type" value="Genomic_DNA"/>
</dbReference>
<gene>
    <name evidence="2" type="ORF">ACFFH4_04910</name>
</gene>
<dbReference type="Gene3D" id="3.20.20.140">
    <property type="entry name" value="Metal-dependent hydrolases"/>
    <property type="match status" value="1"/>
</dbReference>
<dbReference type="InterPro" id="IPR013108">
    <property type="entry name" value="Amidohydro_3"/>
</dbReference>
<dbReference type="Gene3D" id="3.10.310.70">
    <property type="match status" value="1"/>
</dbReference>
<dbReference type="Pfam" id="PF07969">
    <property type="entry name" value="Amidohydro_3"/>
    <property type="match status" value="1"/>
</dbReference>
<dbReference type="CDD" id="cd01300">
    <property type="entry name" value="YtcJ_like"/>
    <property type="match status" value="1"/>
</dbReference>
<dbReference type="PANTHER" id="PTHR22642">
    <property type="entry name" value="IMIDAZOLONEPROPIONASE"/>
    <property type="match status" value="1"/>
</dbReference>
<dbReference type="RefSeq" id="WP_273840939.1">
    <property type="nucleotide sequence ID" value="NZ_JAQQWT010000003.1"/>
</dbReference>
<dbReference type="GO" id="GO:0016787">
    <property type="term" value="F:hydrolase activity"/>
    <property type="evidence" value="ECO:0007669"/>
    <property type="project" value="UniProtKB-KW"/>
</dbReference>
<dbReference type="SUPFAM" id="SSF51556">
    <property type="entry name" value="Metallo-dependent hydrolases"/>
    <property type="match status" value="1"/>
</dbReference>